<feature type="domain" description="K Homology" evidence="4">
    <location>
        <begin position="480"/>
        <end position="549"/>
    </location>
</feature>
<dbReference type="AlphaFoldDB" id="A0A9P7AXD8"/>
<dbReference type="SUPFAM" id="SSF54791">
    <property type="entry name" value="Eukaryotic type KH-domain (KH-domain type I)"/>
    <property type="match status" value="3"/>
</dbReference>
<dbReference type="GO" id="GO:0003729">
    <property type="term" value="F:mRNA binding"/>
    <property type="evidence" value="ECO:0007669"/>
    <property type="project" value="TreeGrafter"/>
</dbReference>
<dbReference type="InterPro" id="IPR004087">
    <property type="entry name" value="KH_dom"/>
</dbReference>
<dbReference type="CDD" id="cd22453">
    <property type="entry name" value="KH-I_MUG60_like"/>
    <property type="match status" value="1"/>
</dbReference>
<dbReference type="InterPro" id="IPR056553">
    <property type="entry name" value="KH_Mug60-KHD4"/>
</dbReference>
<feature type="domain" description="K Homology" evidence="4">
    <location>
        <begin position="550"/>
        <end position="630"/>
    </location>
</feature>
<evidence type="ECO:0000259" key="4">
    <source>
        <dbReference type="SMART" id="SM00322"/>
    </source>
</evidence>
<gene>
    <name evidence="5" type="ORF">D0Z07_4339</name>
</gene>
<dbReference type="GO" id="GO:0005737">
    <property type="term" value="C:cytoplasm"/>
    <property type="evidence" value="ECO:0007669"/>
    <property type="project" value="TreeGrafter"/>
</dbReference>
<feature type="compositionally biased region" description="Polar residues" evidence="3">
    <location>
        <begin position="951"/>
        <end position="968"/>
    </location>
</feature>
<dbReference type="PANTHER" id="PTHR10627:SF76">
    <property type="entry name" value="KH DOMAIN-CONTAINING PROTEIN YLL032C"/>
    <property type="match status" value="1"/>
</dbReference>
<evidence type="ECO:0000256" key="3">
    <source>
        <dbReference type="SAM" id="MobiDB-lite"/>
    </source>
</evidence>
<accession>A0A9P7AXD8</accession>
<feature type="compositionally biased region" description="Polar residues" evidence="3">
    <location>
        <begin position="895"/>
        <end position="906"/>
    </location>
</feature>
<feature type="domain" description="K Homology" evidence="4">
    <location>
        <begin position="635"/>
        <end position="702"/>
    </location>
</feature>
<feature type="region of interest" description="Disordered" evidence="3">
    <location>
        <begin position="855"/>
        <end position="880"/>
    </location>
</feature>
<dbReference type="PANTHER" id="PTHR10627">
    <property type="entry name" value="SCP160"/>
    <property type="match status" value="1"/>
</dbReference>
<dbReference type="InterPro" id="IPR004088">
    <property type="entry name" value="KH_dom_type_1"/>
</dbReference>
<dbReference type="Gene3D" id="3.30.1370.10">
    <property type="entry name" value="K Homology domain, type 1"/>
    <property type="match status" value="3"/>
</dbReference>
<dbReference type="Proteomes" id="UP000785200">
    <property type="component" value="Unassembled WGS sequence"/>
</dbReference>
<dbReference type="Pfam" id="PF24563">
    <property type="entry name" value="KH_Mug60-KHD4"/>
    <property type="match status" value="1"/>
</dbReference>
<dbReference type="SMART" id="SM00322">
    <property type="entry name" value="KH"/>
    <property type="match status" value="4"/>
</dbReference>
<dbReference type="EMBL" id="VNKQ01000008">
    <property type="protein sequence ID" value="KAG0649513.1"/>
    <property type="molecule type" value="Genomic_DNA"/>
</dbReference>
<reference evidence="5" key="1">
    <citation type="submission" date="2019-07" db="EMBL/GenBank/DDBJ databases">
        <title>Hyphodiscus hymeniophilus genome sequencing and assembly.</title>
        <authorList>
            <person name="Kramer G."/>
            <person name="Nodwell J."/>
        </authorList>
    </citation>
    <scope>NUCLEOTIDE SEQUENCE</scope>
    <source>
        <strain evidence="5">ATCC 34498</strain>
    </source>
</reference>
<sequence>MNKLANMRQHWPGQAFSMSRPNMAMTSSAQQKPTHGSPIISPSTLDSTIFYSFNVPFASDLAGPNTEDILYATNDAIAKWTHPEDAADDVPIYELPIHAHHVMALRKLCKDISSSGLPIEATVKSSEPKRVKGQVTNVCLSGSPELVHKSRETILNDTPLALRCAVVDVDGDLVIDREAEALKSHVIDHLDQVAKFCGVDIFLLGPKFTSMVDGLNGNGDAGRDERWRVSIYGDMESAEHAKTRVLIFIDRLLGRAVEGMMLELSLHTVICGRSRKNIKLIESATNTAIYFPPPFSQVYRYCPGGANRRNPEEIFITGDSPQNISLAKQKIHELASRTRIFMKDAVVSAAKIDSILLNRLDKVRKIMETNGTFIQFPPLGSQRNQIRIQGVEGLHVERTVRDVMSLTGQFYSASWWIQQANQTRLPSPTDIQTMLADICANSDADVVFDKLTFNLTGSDDAVKAALMVISEIRFVHQSQYQIRVKIELANEHKEFVSGKKNGKINKIMGQSSVQIIFDGFNEYNFNIDVCGGNYEAMKSGLMLVEQEMPASISFHVPDQYHKRIIGIGGQHIQRIMKKHSVFVKFSNAMDRGGVGREDDDIKVDNVICRTPARNAQNLELVKSEILDMVDRVDSEFTSSVVNVDRLYHRQLIARLGQLEELEKKWNCKIIFPSTEQASDDVTISGPEWQVPHCVDEFLGLVPDNHEVVLASTPELMKFLQSKEFQTELVPKLHSQYVVEVHVTEDPNERTEEDGATVTLLWTFTRNNAGGVRDALDFLNAALAEAGIETVTVKGAIPRPKSDSFEESLPFFNSKLLQHAPPVSTDSPTKTSFGEEVARERSTIFDKLRKPGSMSSISSFLDRRKNSSQSPGSFFKNGSSNVSKTSLVSIESTRSFNADRNPWNDSGVNLADDDTTPWPTRHFGTNGSGSSNDHKLSQVQHPGDATPRHTMRASTDSGRPSTSNSTNSGYPGPIGPPRS</sequence>
<dbReference type="OrthoDB" id="271862at2759"/>
<proteinExistence type="predicted"/>
<evidence type="ECO:0000256" key="1">
    <source>
        <dbReference type="ARBA" id="ARBA00022737"/>
    </source>
</evidence>
<feature type="compositionally biased region" description="Polar residues" evidence="3">
    <location>
        <begin position="866"/>
        <end position="880"/>
    </location>
</feature>
<dbReference type="Pfam" id="PF00013">
    <property type="entry name" value="KH_1"/>
    <property type="match status" value="2"/>
</dbReference>
<feature type="region of interest" description="Disordered" evidence="3">
    <location>
        <begin position="895"/>
        <end position="978"/>
    </location>
</feature>
<dbReference type="PROSITE" id="PS50084">
    <property type="entry name" value="KH_TYPE_1"/>
    <property type="match status" value="1"/>
</dbReference>
<keyword evidence="2" id="KW-0694">RNA-binding</keyword>
<name>A0A9P7AXD8_9HELO</name>
<keyword evidence="6" id="KW-1185">Reference proteome</keyword>
<protein>
    <submittedName>
        <fullName evidence="5">KH domain-containing</fullName>
    </submittedName>
</protein>
<dbReference type="InterPro" id="IPR036612">
    <property type="entry name" value="KH_dom_type_1_sf"/>
</dbReference>
<evidence type="ECO:0000313" key="6">
    <source>
        <dbReference type="Proteomes" id="UP000785200"/>
    </source>
</evidence>
<comment type="caution">
    <text evidence="5">The sequence shown here is derived from an EMBL/GenBank/DDBJ whole genome shotgun (WGS) entry which is preliminary data.</text>
</comment>
<organism evidence="5 6">
    <name type="scientific">Hyphodiscus hymeniophilus</name>
    <dbReference type="NCBI Taxonomy" id="353542"/>
    <lineage>
        <taxon>Eukaryota</taxon>
        <taxon>Fungi</taxon>
        <taxon>Dikarya</taxon>
        <taxon>Ascomycota</taxon>
        <taxon>Pezizomycotina</taxon>
        <taxon>Leotiomycetes</taxon>
        <taxon>Helotiales</taxon>
        <taxon>Hyphodiscaceae</taxon>
        <taxon>Hyphodiscus</taxon>
    </lineage>
</organism>
<evidence type="ECO:0000256" key="2">
    <source>
        <dbReference type="PROSITE-ProRule" id="PRU00117"/>
    </source>
</evidence>
<evidence type="ECO:0000313" key="5">
    <source>
        <dbReference type="EMBL" id="KAG0649513.1"/>
    </source>
</evidence>
<keyword evidence="1" id="KW-0677">Repeat</keyword>
<feature type="domain" description="K Homology" evidence="4">
    <location>
        <begin position="254"/>
        <end position="336"/>
    </location>
</feature>